<accession>A0A9P3USF4</accession>
<feature type="compositionally biased region" description="Low complexity" evidence="1">
    <location>
        <begin position="62"/>
        <end position="78"/>
    </location>
</feature>
<comment type="caution">
    <text evidence="3">The sequence shown here is derived from an EMBL/GenBank/DDBJ whole genome shotgun (WGS) entry which is preliminary data.</text>
</comment>
<evidence type="ECO:0000256" key="2">
    <source>
        <dbReference type="SAM" id="Phobius"/>
    </source>
</evidence>
<dbReference type="PANTHER" id="PTHR13132">
    <property type="entry name" value="ALPHA- 1,6 -FUCOSYLTRANSFERASE"/>
    <property type="match status" value="1"/>
</dbReference>
<dbReference type="EMBL" id="BRPK01000014">
    <property type="protein sequence ID" value="GLB43568.1"/>
    <property type="molecule type" value="Genomic_DNA"/>
</dbReference>
<name>A0A9P3USF4_LYOSH</name>
<organism evidence="3 4">
    <name type="scientific">Lyophyllum shimeji</name>
    <name type="common">Hon-shimeji</name>
    <name type="synonym">Tricholoma shimeji</name>
    <dbReference type="NCBI Taxonomy" id="47721"/>
    <lineage>
        <taxon>Eukaryota</taxon>
        <taxon>Fungi</taxon>
        <taxon>Dikarya</taxon>
        <taxon>Basidiomycota</taxon>
        <taxon>Agaricomycotina</taxon>
        <taxon>Agaricomycetes</taxon>
        <taxon>Agaricomycetidae</taxon>
        <taxon>Agaricales</taxon>
        <taxon>Tricholomatineae</taxon>
        <taxon>Lyophyllaceae</taxon>
        <taxon>Lyophyllum</taxon>
    </lineage>
</organism>
<dbReference type="Proteomes" id="UP001063166">
    <property type="component" value="Unassembled WGS sequence"/>
</dbReference>
<feature type="transmembrane region" description="Helical" evidence="2">
    <location>
        <begin position="112"/>
        <end position="132"/>
    </location>
</feature>
<evidence type="ECO:0000256" key="1">
    <source>
        <dbReference type="SAM" id="MobiDB-lite"/>
    </source>
</evidence>
<gene>
    <name evidence="3" type="ORF">LshimejAT787_1400800</name>
</gene>
<keyword evidence="2" id="KW-0472">Membrane</keyword>
<dbReference type="PANTHER" id="PTHR13132:SF29">
    <property type="entry name" value="ALPHA-(1,6)-FUCOSYLTRANSFERASE"/>
    <property type="match status" value="1"/>
</dbReference>
<feature type="compositionally biased region" description="Polar residues" evidence="1">
    <location>
        <begin position="15"/>
        <end position="24"/>
    </location>
</feature>
<evidence type="ECO:0000313" key="3">
    <source>
        <dbReference type="EMBL" id="GLB43568.1"/>
    </source>
</evidence>
<protein>
    <submittedName>
        <fullName evidence="3">Uncharacterized protein</fullName>
    </submittedName>
</protein>
<evidence type="ECO:0000313" key="4">
    <source>
        <dbReference type="Proteomes" id="UP001063166"/>
    </source>
</evidence>
<feature type="region of interest" description="Disordered" evidence="1">
    <location>
        <begin position="1"/>
        <end position="100"/>
    </location>
</feature>
<keyword evidence="2" id="KW-1133">Transmembrane helix</keyword>
<feature type="compositionally biased region" description="Basic and acidic residues" evidence="1">
    <location>
        <begin position="82"/>
        <end position="91"/>
    </location>
</feature>
<dbReference type="OrthoDB" id="2392789at2759"/>
<reference evidence="3" key="1">
    <citation type="submission" date="2022-07" db="EMBL/GenBank/DDBJ databases">
        <title>The genome of Lyophyllum shimeji provides insight into the initial evolution of ectomycorrhizal fungal genome.</title>
        <authorList>
            <person name="Kobayashi Y."/>
            <person name="Shibata T."/>
            <person name="Hirakawa H."/>
            <person name="Shigenobu S."/>
            <person name="Nishiyama T."/>
            <person name="Yamada A."/>
            <person name="Hasebe M."/>
            <person name="Kawaguchi M."/>
        </authorList>
    </citation>
    <scope>NUCLEOTIDE SEQUENCE</scope>
    <source>
        <strain evidence="3">AT787</strain>
    </source>
</reference>
<dbReference type="GO" id="GO:0046921">
    <property type="term" value="F:alpha-(1-&gt;6)-fucosyltransferase activity"/>
    <property type="evidence" value="ECO:0007669"/>
    <property type="project" value="TreeGrafter"/>
</dbReference>
<proteinExistence type="predicted"/>
<sequence length="575" mass="63995">MARPRPLANIASARASPSSHQVLTPRTPHSRSGRAEEGYTEVELEQVTEDDNEYGGRAQHQSVPLLSSSASDSFPRSPGYRSRGDDHDPTHGWHKSAKGQGQLQLNTVLSRLPLVLGSITAAFLLFLAFLSYTRPEKLHRYLGILQSNETDSTTPASSHHNTSAKLASHLVISYENHTQFPLRPAEYLAECRKLSHGYMSHGNYWEPHAMGVLDVVHPDDADDDGVCASTITYMLGGEVGLLADLALLAQAAALARERNRTFLIDDTYWNRGKWTDHFLNVRDTQPGPQPGCKAPRPEELVACPRLARHWVINSRTAKFHFGHAYSEAYDDPYAHNLNRLRPQFKFSEESFLHTIRPNKQNSALIQRARSELTSVTSPDGSGFDSYVAVHLRRGDREPAFYRGKYVPAADFVQAATEVWSELNLDKTPESLSIYVASDSVAALREVEDLTATRYTTFSLFQSADAELRGLASPAEYVQKEFDELQESARIRATRGMIVDFALLSGMWASEEDVLPEATICTFSSNVCKLAAVGLGWDAAFGTVDSMGSMDKKHKRWVELDQRGSIVPAWVPFELF</sequence>
<dbReference type="AlphaFoldDB" id="A0A9P3USF4"/>
<dbReference type="Gene3D" id="3.40.50.11350">
    <property type="match status" value="1"/>
</dbReference>
<feature type="compositionally biased region" description="Acidic residues" evidence="1">
    <location>
        <begin position="38"/>
        <end position="53"/>
    </location>
</feature>
<keyword evidence="2" id="KW-0812">Transmembrane</keyword>
<keyword evidence="4" id="KW-1185">Reference proteome</keyword>
<dbReference type="GO" id="GO:0006487">
    <property type="term" value="P:protein N-linked glycosylation"/>
    <property type="evidence" value="ECO:0007669"/>
    <property type="project" value="TreeGrafter"/>
</dbReference>